<dbReference type="AlphaFoldDB" id="A0A3D9CBA7"/>
<sequence>MDRNYFLCYGQIAVLLLLSTIGRLNARIISSTVSKPELLHRADITDSDFYLHLSDTFSQESINSVSCRPAHHLKINDNFQDAVLSGNIPFVNDQNFVLFSVKNLKFTSGWNKWRWPNPVHHTNPIAIFEMVKTFDMNSFKLVDGFKFIIKIPDKLTVITIP</sequence>
<proteinExistence type="predicted"/>
<keyword evidence="2" id="KW-1185">Reference proteome</keyword>
<evidence type="ECO:0000313" key="2">
    <source>
        <dbReference type="Proteomes" id="UP000256686"/>
    </source>
</evidence>
<evidence type="ECO:0000313" key="1">
    <source>
        <dbReference type="EMBL" id="REC62762.1"/>
    </source>
</evidence>
<dbReference type="Proteomes" id="UP000256686">
    <property type="component" value="Unassembled WGS sequence"/>
</dbReference>
<dbReference type="EMBL" id="QNVT01000006">
    <property type="protein sequence ID" value="REC62762.1"/>
    <property type="molecule type" value="Genomic_DNA"/>
</dbReference>
<dbReference type="RefSeq" id="WP_115970251.1">
    <property type="nucleotide sequence ID" value="NZ_QNVT01000006.1"/>
</dbReference>
<comment type="caution">
    <text evidence="1">The sequence shown here is derived from an EMBL/GenBank/DDBJ whole genome shotgun (WGS) entry which is preliminary data.</text>
</comment>
<name>A0A3D9CBA7_9FLAO</name>
<organism evidence="1 2">
    <name type="scientific">Chryseobacterium pennae</name>
    <dbReference type="NCBI Taxonomy" id="2258962"/>
    <lineage>
        <taxon>Bacteria</taxon>
        <taxon>Pseudomonadati</taxon>
        <taxon>Bacteroidota</taxon>
        <taxon>Flavobacteriia</taxon>
        <taxon>Flavobacteriales</taxon>
        <taxon>Weeksellaceae</taxon>
        <taxon>Chryseobacterium group</taxon>
        <taxon>Chryseobacterium</taxon>
    </lineage>
</organism>
<protein>
    <submittedName>
        <fullName evidence="1">Uncharacterized protein</fullName>
    </submittedName>
</protein>
<reference evidence="2" key="1">
    <citation type="submission" date="2018-06" db="EMBL/GenBank/DDBJ databases">
        <authorList>
            <person name="Lum Nde A."/>
            <person name="Hugo C."/>
        </authorList>
    </citation>
    <scope>NUCLEOTIDE SEQUENCE [LARGE SCALE GENOMIC DNA]</scope>
    <source>
        <strain evidence="2">1_F178</strain>
    </source>
</reference>
<accession>A0A3D9CBA7</accession>
<gene>
    <name evidence="1" type="ORF">DRF65_08035</name>
</gene>